<dbReference type="SUPFAM" id="SSF46689">
    <property type="entry name" value="Homeodomain-like"/>
    <property type="match status" value="1"/>
</dbReference>
<organism evidence="4 5">
    <name type="scientific">Metasolibacillus meyeri</name>
    <dbReference type="NCBI Taxonomy" id="1071052"/>
    <lineage>
        <taxon>Bacteria</taxon>
        <taxon>Bacillati</taxon>
        <taxon>Bacillota</taxon>
        <taxon>Bacilli</taxon>
        <taxon>Bacillales</taxon>
        <taxon>Caryophanaceae</taxon>
        <taxon>Metasolibacillus</taxon>
    </lineage>
</organism>
<name>A0AAW9NQ30_9BACL</name>
<dbReference type="PROSITE" id="PS50977">
    <property type="entry name" value="HTH_TETR_2"/>
    <property type="match status" value="1"/>
</dbReference>
<evidence type="ECO:0000256" key="2">
    <source>
        <dbReference type="PROSITE-ProRule" id="PRU00335"/>
    </source>
</evidence>
<dbReference type="PRINTS" id="PR00455">
    <property type="entry name" value="HTHTETR"/>
</dbReference>
<proteinExistence type="predicted"/>
<comment type="caution">
    <text evidence="4">The sequence shown here is derived from an EMBL/GenBank/DDBJ whole genome shotgun (WGS) entry which is preliminary data.</text>
</comment>
<protein>
    <submittedName>
        <fullName evidence="4">TetR/AcrR family transcriptional regulator</fullName>
    </submittedName>
</protein>
<dbReference type="InterPro" id="IPR036271">
    <property type="entry name" value="Tet_transcr_reg_TetR-rel_C_sf"/>
</dbReference>
<dbReference type="InterPro" id="IPR023772">
    <property type="entry name" value="DNA-bd_HTH_TetR-type_CS"/>
</dbReference>
<evidence type="ECO:0000256" key="1">
    <source>
        <dbReference type="ARBA" id="ARBA00023125"/>
    </source>
</evidence>
<dbReference type="PROSITE" id="PS01081">
    <property type="entry name" value="HTH_TETR_1"/>
    <property type="match status" value="1"/>
</dbReference>
<accession>A0AAW9NQ30</accession>
<reference evidence="4 5" key="1">
    <citation type="submission" date="2023-03" db="EMBL/GenBank/DDBJ databases">
        <title>Bacillus Genome Sequencing.</title>
        <authorList>
            <person name="Dunlap C."/>
        </authorList>
    </citation>
    <scope>NUCLEOTIDE SEQUENCE [LARGE SCALE GENOMIC DNA]</scope>
    <source>
        <strain evidence="4 5">B-59205</strain>
    </source>
</reference>
<dbReference type="Proteomes" id="UP001344888">
    <property type="component" value="Unassembled WGS sequence"/>
</dbReference>
<dbReference type="AlphaFoldDB" id="A0AAW9NQ30"/>
<sequence>MKIKNVNGDTKSKIVEAAYQVLAEQGFEKASTKEIAKQAGISQGLINYYFSSKEDLMFEIFHLESARYIEEMNKISEIPLNKNFIRHALAVPQNMVHQYPDWHRLRFELFAIGLRSEAGRKEIQQSLEAGKQQVLKTLNMMPLRENINKKALASIINVTIDGLALEQMADPDFDLDAAYVTLAQLLETYLAKP</sequence>
<feature type="DNA-binding region" description="H-T-H motif" evidence="2">
    <location>
        <begin position="31"/>
        <end position="50"/>
    </location>
</feature>
<evidence type="ECO:0000313" key="5">
    <source>
        <dbReference type="Proteomes" id="UP001344888"/>
    </source>
</evidence>
<evidence type="ECO:0000313" key="4">
    <source>
        <dbReference type="EMBL" id="MEC1179655.1"/>
    </source>
</evidence>
<dbReference type="EMBL" id="JARSFG010000019">
    <property type="protein sequence ID" value="MEC1179655.1"/>
    <property type="molecule type" value="Genomic_DNA"/>
</dbReference>
<dbReference type="PANTHER" id="PTHR43479:SF11">
    <property type="entry name" value="ACREF_ENVCD OPERON REPRESSOR-RELATED"/>
    <property type="match status" value="1"/>
</dbReference>
<dbReference type="InterPro" id="IPR009057">
    <property type="entry name" value="Homeodomain-like_sf"/>
</dbReference>
<dbReference type="RefSeq" id="WP_326124140.1">
    <property type="nucleotide sequence ID" value="NZ_JARSFG010000019.1"/>
</dbReference>
<feature type="domain" description="HTH tetR-type" evidence="3">
    <location>
        <begin position="8"/>
        <end position="68"/>
    </location>
</feature>
<dbReference type="Gene3D" id="1.10.357.10">
    <property type="entry name" value="Tetracycline Repressor, domain 2"/>
    <property type="match status" value="1"/>
</dbReference>
<dbReference type="GO" id="GO:0003677">
    <property type="term" value="F:DNA binding"/>
    <property type="evidence" value="ECO:0007669"/>
    <property type="project" value="UniProtKB-UniRule"/>
</dbReference>
<dbReference type="InterPro" id="IPR050624">
    <property type="entry name" value="HTH-type_Tx_Regulator"/>
</dbReference>
<keyword evidence="1 2" id="KW-0238">DNA-binding</keyword>
<keyword evidence="5" id="KW-1185">Reference proteome</keyword>
<dbReference type="Pfam" id="PF00440">
    <property type="entry name" value="TetR_N"/>
    <property type="match status" value="1"/>
</dbReference>
<evidence type="ECO:0000259" key="3">
    <source>
        <dbReference type="PROSITE" id="PS50977"/>
    </source>
</evidence>
<dbReference type="InterPro" id="IPR001647">
    <property type="entry name" value="HTH_TetR"/>
</dbReference>
<dbReference type="SUPFAM" id="SSF48498">
    <property type="entry name" value="Tetracyclin repressor-like, C-terminal domain"/>
    <property type="match status" value="1"/>
</dbReference>
<dbReference type="PANTHER" id="PTHR43479">
    <property type="entry name" value="ACREF/ENVCD OPERON REPRESSOR-RELATED"/>
    <property type="match status" value="1"/>
</dbReference>
<gene>
    <name evidence="4" type="ORF">P9B03_14235</name>
</gene>